<dbReference type="GO" id="GO:0009451">
    <property type="term" value="P:RNA modification"/>
    <property type="evidence" value="ECO:0007669"/>
    <property type="project" value="InterPro"/>
</dbReference>
<dbReference type="PANTHER" id="PTHR47926:SF357">
    <property type="entry name" value="PENTATRICOPEPTIDE REPEAT-CONTAINING PROTEIN"/>
    <property type="match status" value="1"/>
</dbReference>
<dbReference type="NCBIfam" id="TIGR00756">
    <property type="entry name" value="PPR"/>
    <property type="match status" value="4"/>
</dbReference>
<dbReference type="PANTHER" id="PTHR47926">
    <property type="entry name" value="PENTATRICOPEPTIDE REPEAT-CONTAINING PROTEIN"/>
    <property type="match status" value="1"/>
</dbReference>
<dbReference type="OrthoDB" id="1433466at2759"/>
<dbReference type="InterPro" id="IPR011990">
    <property type="entry name" value="TPR-like_helical_dom_sf"/>
</dbReference>
<dbReference type="InterPro" id="IPR002885">
    <property type="entry name" value="PPR_rpt"/>
</dbReference>
<feature type="repeat" description="PPR" evidence="2">
    <location>
        <begin position="176"/>
        <end position="206"/>
    </location>
</feature>
<dbReference type="InterPro" id="IPR046960">
    <property type="entry name" value="PPR_At4g14850-like_plant"/>
</dbReference>
<feature type="repeat" description="PPR" evidence="2">
    <location>
        <begin position="207"/>
        <end position="241"/>
    </location>
</feature>
<dbReference type="GO" id="GO:0099402">
    <property type="term" value="P:plant organ development"/>
    <property type="evidence" value="ECO:0007669"/>
    <property type="project" value="UniProtKB-ARBA"/>
</dbReference>
<feature type="repeat" description="PPR" evidence="2">
    <location>
        <begin position="308"/>
        <end position="342"/>
    </location>
</feature>
<dbReference type="AlphaFoldDB" id="A0A835UK70"/>
<accession>A0A835UK70</accession>
<keyword evidence="1" id="KW-0677">Repeat</keyword>
<evidence type="ECO:0000256" key="1">
    <source>
        <dbReference type="ARBA" id="ARBA00022737"/>
    </source>
</evidence>
<dbReference type="FunFam" id="1.25.40.10:FF:000442">
    <property type="entry name" value="Pentatricopeptide repeat-containing protein At3g49710"/>
    <property type="match status" value="1"/>
</dbReference>
<keyword evidence="4" id="KW-1185">Reference proteome</keyword>
<name>A0A835UK70_VANPL</name>
<dbReference type="Pfam" id="PF13041">
    <property type="entry name" value="PPR_2"/>
    <property type="match status" value="3"/>
</dbReference>
<evidence type="ECO:0008006" key="5">
    <source>
        <dbReference type="Google" id="ProtNLM"/>
    </source>
</evidence>
<dbReference type="PROSITE" id="PS51375">
    <property type="entry name" value="PPR"/>
    <property type="match status" value="3"/>
</dbReference>
<comment type="caution">
    <text evidence="3">The sequence shown here is derived from an EMBL/GenBank/DDBJ whole genome shotgun (WGS) entry which is preliminary data.</text>
</comment>
<dbReference type="FunFam" id="1.25.40.10:FF:000158">
    <property type="entry name" value="pentatricopeptide repeat-containing protein At2g33680"/>
    <property type="match status" value="1"/>
</dbReference>
<dbReference type="Pfam" id="PF01535">
    <property type="entry name" value="PPR"/>
    <property type="match status" value="2"/>
</dbReference>
<dbReference type="EMBL" id="JADCNL010000010">
    <property type="protein sequence ID" value="KAG0463750.1"/>
    <property type="molecule type" value="Genomic_DNA"/>
</dbReference>
<evidence type="ECO:0000313" key="3">
    <source>
        <dbReference type="EMBL" id="KAG0463750.1"/>
    </source>
</evidence>
<gene>
    <name evidence="3" type="ORF">HPP92_019819</name>
</gene>
<evidence type="ECO:0000313" key="4">
    <source>
        <dbReference type="Proteomes" id="UP000636800"/>
    </source>
</evidence>
<dbReference type="Proteomes" id="UP000636800">
    <property type="component" value="Chromosome 10"/>
</dbReference>
<organism evidence="3 4">
    <name type="scientific">Vanilla planifolia</name>
    <name type="common">Vanilla</name>
    <dbReference type="NCBI Taxonomy" id="51239"/>
    <lineage>
        <taxon>Eukaryota</taxon>
        <taxon>Viridiplantae</taxon>
        <taxon>Streptophyta</taxon>
        <taxon>Embryophyta</taxon>
        <taxon>Tracheophyta</taxon>
        <taxon>Spermatophyta</taxon>
        <taxon>Magnoliopsida</taxon>
        <taxon>Liliopsida</taxon>
        <taxon>Asparagales</taxon>
        <taxon>Orchidaceae</taxon>
        <taxon>Vanilloideae</taxon>
        <taxon>Vanilleae</taxon>
        <taxon>Vanilla</taxon>
    </lineage>
</organism>
<protein>
    <recommendedName>
        <fullName evidence="5">Pentatricopeptide repeat-containing protein</fullName>
    </recommendedName>
</protein>
<reference evidence="3 4" key="1">
    <citation type="journal article" date="2020" name="Nat. Food">
        <title>A phased Vanilla planifolia genome enables genetic improvement of flavour and production.</title>
        <authorList>
            <person name="Hasing T."/>
            <person name="Tang H."/>
            <person name="Brym M."/>
            <person name="Khazi F."/>
            <person name="Huang T."/>
            <person name="Chambers A.H."/>
        </authorList>
    </citation>
    <scope>NUCLEOTIDE SEQUENCE [LARGE SCALE GENOMIC DNA]</scope>
    <source>
        <tissue evidence="3">Leaf</tissue>
    </source>
</reference>
<dbReference type="GO" id="GO:0003723">
    <property type="term" value="F:RNA binding"/>
    <property type="evidence" value="ECO:0007669"/>
    <property type="project" value="InterPro"/>
</dbReference>
<proteinExistence type="predicted"/>
<dbReference type="Gene3D" id="1.25.40.10">
    <property type="entry name" value="Tetratricopeptide repeat domain"/>
    <property type="match status" value="4"/>
</dbReference>
<evidence type="ECO:0000256" key="2">
    <source>
        <dbReference type="PROSITE-ProRule" id="PRU00708"/>
    </source>
</evidence>
<sequence>MMKSTVSKLFTALPNPDSIPKSSLLYSDLLITQKTHALILKSGTPIHQSNLVFSYCNQKAFSQARQLFDESHEWDLFCTTAIITFFGHQSRHRDAVSLFCLMLLRGVRPNQFTFGTVLHSSTALQDLAIGKQLHACVMKMGLQSDVFVGSSVLDHYVKMGVIDEGRRAFDDICLPNVVSCTALVSGYIKNNQLDEAFRLFEEMPERTVVTWNAMISGFCQMGLHEESVNLFVEMRRVGVAPSSSTFTCILTAAACISALAMGRSFHADTVKVLAKLDVYVGNSLLSFYARCGCLEDGILVFEGLEERNIVSWNAVIWGYAQNGKGEEALETFKRIESGSLRPNDVTLLGLLFGCNHSGLVDEGITIFNRMREEDPSIVKPEHYASVVDLLSRSGRLPEAEKFLKELPFEPGLGFWKSLLGDARFIGKRNWL</sequence>